<evidence type="ECO:0000313" key="2">
    <source>
        <dbReference type="Proteomes" id="UP001056978"/>
    </source>
</evidence>
<proteinExistence type="predicted"/>
<gene>
    <name evidence="1" type="ORF">MKS88_001055</name>
</gene>
<name>A0ACB9YFT6_PLABR</name>
<evidence type="ECO:0000313" key="1">
    <source>
        <dbReference type="EMBL" id="KAI4840334.1"/>
    </source>
</evidence>
<organism evidence="1 2">
    <name type="scientific">Plasmodium brasilianum</name>
    <dbReference type="NCBI Taxonomy" id="5824"/>
    <lineage>
        <taxon>Eukaryota</taxon>
        <taxon>Sar</taxon>
        <taxon>Alveolata</taxon>
        <taxon>Apicomplexa</taxon>
        <taxon>Aconoidasida</taxon>
        <taxon>Haemosporida</taxon>
        <taxon>Plasmodiidae</taxon>
        <taxon>Plasmodium</taxon>
        <taxon>Plasmodium (Plasmodium)</taxon>
    </lineage>
</organism>
<accession>A0ACB9YFT6</accession>
<sequence>MGQKNKTMIFIKISVFIFLTWTYNFRSNVNTFIKYLDEYYIFGRYLDTGTYRLLAKYERNKNSNFVELEIVSPCDEGYKKKCKSCSENITKTKNKQLNSNSLNNEGVCEEIKKSNITDYSEDDAYFDKKTLNRKYYLKIARDIRNTDYMDLWAKSNHKHKLIFILPTFLLLAGILIYIFERYFIFALCFESISAKWWPTASVSIILFLILTFTVLPAFFYNLKKSVKYNKLVHIKCKMNKSKYDIFPE</sequence>
<reference evidence="1" key="1">
    <citation type="submission" date="2022-06" db="EMBL/GenBank/DDBJ databases">
        <title>The First Complete Genome of the Simian Malaria Parasite Plasmodium brasilianum.</title>
        <authorList>
            <person name="Bajic M."/>
            <person name="Ravishankar S."/>
        </authorList>
    </citation>
    <scope>NUCLEOTIDE SEQUENCE</scope>
    <source>
        <strain evidence="1">Bolivian I</strain>
    </source>
</reference>
<protein>
    <submittedName>
        <fullName evidence="1">Uncharacterized protein</fullName>
    </submittedName>
</protein>
<comment type="caution">
    <text evidence="1">The sequence shown here is derived from an EMBL/GenBank/DDBJ whole genome shotgun (WGS) entry which is preliminary data.</text>
</comment>
<keyword evidence="2" id="KW-1185">Reference proteome</keyword>
<dbReference type="EMBL" id="CM043772">
    <property type="protein sequence ID" value="KAI4840334.1"/>
    <property type="molecule type" value="Genomic_DNA"/>
</dbReference>
<dbReference type="Proteomes" id="UP001056978">
    <property type="component" value="Chromosome 4"/>
</dbReference>